<dbReference type="OrthoDB" id="836882at2"/>
<dbReference type="AlphaFoldDB" id="A0A1I6QGE3"/>
<name>A0A1I6QGE3_9SPHI</name>
<dbReference type="Proteomes" id="UP000198785">
    <property type="component" value="Unassembled WGS sequence"/>
</dbReference>
<dbReference type="InterPro" id="IPR009057">
    <property type="entry name" value="Homeodomain-like_sf"/>
</dbReference>
<reference evidence="4 5" key="1">
    <citation type="submission" date="2016-10" db="EMBL/GenBank/DDBJ databases">
        <authorList>
            <person name="de Groot N.N."/>
        </authorList>
    </citation>
    <scope>NUCLEOTIDE SEQUENCE [LARGE SCALE GENOMIC DNA]</scope>
    <source>
        <strain evidence="4 5">DSM 22789</strain>
    </source>
</reference>
<dbReference type="PROSITE" id="PS50977">
    <property type="entry name" value="HTH_TETR_2"/>
    <property type="match status" value="1"/>
</dbReference>
<evidence type="ECO:0000256" key="1">
    <source>
        <dbReference type="ARBA" id="ARBA00023125"/>
    </source>
</evidence>
<accession>A0A1I6QGE3</accession>
<feature type="domain" description="HTH tetR-type" evidence="3">
    <location>
        <begin position="14"/>
        <end position="74"/>
    </location>
</feature>
<gene>
    <name evidence="4" type="ORF">SAMN05660206_102330</name>
</gene>
<keyword evidence="1 2" id="KW-0238">DNA-binding</keyword>
<dbReference type="Pfam" id="PF00440">
    <property type="entry name" value="TetR_N"/>
    <property type="match status" value="1"/>
</dbReference>
<organism evidence="4 5">
    <name type="scientific">Sphingobacterium wenxiniae</name>
    <dbReference type="NCBI Taxonomy" id="683125"/>
    <lineage>
        <taxon>Bacteria</taxon>
        <taxon>Pseudomonadati</taxon>
        <taxon>Bacteroidota</taxon>
        <taxon>Sphingobacteriia</taxon>
        <taxon>Sphingobacteriales</taxon>
        <taxon>Sphingobacteriaceae</taxon>
        <taxon>Sphingobacterium</taxon>
    </lineage>
</organism>
<dbReference type="SUPFAM" id="SSF46689">
    <property type="entry name" value="Homeodomain-like"/>
    <property type="match status" value="1"/>
</dbReference>
<dbReference type="STRING" id="683125.SAMN05660206_102330"/>
<evidence type="ECO:0000313" key="5">
    <source>
        <dbReference type="Proteomes" id="UP000198785"/>
    </source>
</evidence>
<proteinExistence type="predicted"/>
<evidence type="ECO:0000313" key="4">
    <source>
        <dbReference type="EMBL" id="SFS51561.1"/>
    </source>
</evidence>
<dbReference type="GO" id="GO:0003677">
    <property type="term" value="F:DNA binding"/>
    <property type="evidence" value="ECO:0007669"/>
    <property type="project" value="UniProtKB-UniRule"/>
</dbReference>
<dbReference type="InterPro" id="IPR001647">
    <property type="entry name" value="HTH_TetR"/>
</dbReference>
<sequence length="208" mass="23590">MARKIYNGEKNNKERTMNKLIQGVGTVLENSGYTALTIANIARAAGVDRKLVTLYFGSVENLIETYIKRKDYWISLEQDTVKIEQNLTTDEIRGLLEGMLLNQMENFSENTEMQKAILWEISEHSDIMSHVAQSREKLSSQLFPIADTQLKGKDVDLRAITSVLVAGIYYLVLHSKATESTFCEIDLKSQEGMGRIREAIKKILKLTL</sequence>
<dbReference type="RefSeq" id="WP_093363866.1">
    <property type="nucleotide sequence ID" value="NZ_FOZZ01000002.1"/>
</dbReference>
<feature type="DNA-binding region" description="H-T-H motif" evidence="2">
    <location>
        <begin position="37"/>
        <end position="56"/>
    </location>
</feature>
<evidence type="ECO:0000259" key="3">
    <source>
        <dbReference type="PROSITE" id="PS50977"/>
    </source>
</evidence>
<dbReference type="Gene3D" id="1.10.357.10">
    <property type="entry name" value="Tetracycline Repressor, domain 2"/>
    <property type="match status" value="1"/>
</dbReference>
<dbReference type="EMBL" id="FOZZ01000002">
    <property type="protein sequence ID" value="SFS51561.1"/>
    <property type="molecule type" value="Genomic_DNA"/>
</dbReference>
<protein>
    <submittedName>
        <fullName evidence="4">DNA-binding transcriptional regulator, AcrR family</fullName>
    </submittedName>
</protein>
<evidence type="ECO:0000256" key="2">
    <source>
        <dbReference type="PROSITE-ProRule" id="PRU00335"/>
    </source>
</evidence>
<keyword evidence="5" id="KW-1185">Reference proteome</keyword>